<protein>
    <submittedName>
        <fullName evidence="1">Uncharacterized protein</fullName>
    </submittedName>
</protein>
<proteinExistence type="predicted"/>
<name>A0A973WSJ1_9BRAD</name>
<sequence>MSKYVVRHGRRIAVETLKPVQPGGGLSAERFVKLTWAQVKLLHRATRFATTGKVFHLLLFRSFKAYAKPFALAADAFSSNGISRPSQWRAIRELERLRLISTEPGKAKRALVISISAAIQTEALDPASASKRKH</sequence>
<gene>
    <name evidence="1" type="ORF">HU230_22600</name>
</gene>
<dbReference type="AlphaFoldDB" id="A0A973WSJ1"/>
<organism evidence="1">
    <name type="scientific">Bradyrhizobium quebecense</name>
    <dbReference type="NCBI Taxonomy" id="2748629"/>
    <lineage>
        <taxon>Bacteria</taxon>
        <taxon>Pseudomonadati</taxon>
        <taxon>Pseudomonadota</taxon>
        <taxon>Alphaproteobacteria</taxon>
        <taxon>Hyphomicrobiales</taxon>
        <taxon>Nitrobacteraceae</taxon>
        <taxon>Bradyrhizobium</taxon>
    </lineage>
</organism>
<evidence type="ECO:0000313" key="1">
    <source>
        <dbReference type="EMBL" id="NVL08495.1"/>
    </source>
</evidence>
<dbReference type="RefSeq" id="WP_176531998.1">
    <property type="nucleotide sequence ID" value="NZ_CP088022.1"/>
</dbReference>
<dbReference type="EMBL" id="JABWSX010000001">
    <property type="protein sequence ID" value="NVL08495.1"/>
    <property type="molecule type" value="Genomic_DNA"/>
</dbReference>
<reference evidence="1" key="1">
    <citation type="submission" date="2020-06" db="EMBL/GenBank/DDBJ databases">
        <title>Whole Genome Sequence of Bradyrhizobium sp. Strain 66S1MB.</title>
        <authorList>
            <person name="Bromfield E."/>
            <person name="Cloutier S."/>
        </authorList>
    </citation>
    <scope>NUCLEOTIDE SEQUENCE</scope>
    <source>
        <strain evidence="1">66S1MB</strain>
    </source>
</reference>
<accession>A0A973WSJ1</accession>
<comment type="caution">
    <text evidence="1">The sequence shown here is derived from an EMBL/GenBank/DDBJ whole genome shotgun (WGS) entry which is preliminary data.</text>
</comment>